<evidence type="ECO:0000313" key="1">
    <source>
        <dbReference type="EMBL" id="EAS04706.2"/>
    </source>
</evidence>
<dbReference type="InParanoid" id="I7MIS6"/>
<proteinExistence type="predicted"/>
<protein>
    <submittedName>
        <fullName evidence="1">Glycosyl hydrolase family 38 protein</fullName>
    </submittedName>
</protein>
<dbReference type="GO" id="GO:0016787">
    <property type="term" value="F:hydrolase activity"/>
    <property type="evidence" value="ECO:0007669"/>
    <property type="project" value="UniProtKB-KW"/>
</dbReference>
<sequence length="255" mass="30169">MGCYILQQTFLEIIKEKKGEIDYEFAYQYRKKTDNRKQFIFFDLNQFQKEKNVEINGRLNNKNYFIAGIFYDCQKDVSKNAKNFLKQSIEESIYFRQGQFEYGFQNIIDGLKCFLYSCETQKKYEFENIFGLDYLNEDIITINLMMYFGGTIYLSKSVSKSKLIKNKYLVQLKNEQKLRSLNKTDISQVQNDVLLLNANISNNLQELMLTSSLCPDTFLQQKVEECYPQDLTSNSVFGDMYYLKIKKIQSLKSID</sequence>
<organism evidence="1 2">
    <name type="scientific">Tetrahymena thermophila (strain SB210)</name>
    <dbReference type="NCBI Taxonomy" id="312017"/>
    <lineage>
        <taxon>Eukaryota</taxon>
        <taxon>Sar</taxon>
        <taxon>Alveolata</taxon>
        <taxon>Ciliophora</taxon>
        <taxon>Intramacronucleata</taxon>
        <taxon>Oligohymenophorea</taxon>
        <taxon>Hymenostomatida</taxon>
        <taxon>Tetrahymenina</taxon>
        <taxon>Tetrahymenidae</taxon>
        <taxon>Tetrahymena</taxon>
    </lineage>
</organism>
<dbReference type="KEGG" id="tet:TTHERM_00242280"/>
<dbReference type="Proteomes" id="UP000009168">
    <property type="component" value="Unassembled WGS sequence"/>
</dbReference>
<gene>
    <name evidence="1" type="ORF">TTHERM_00242280</name>
</gene>
<dbReference type="GeneID" id="7846791"/>
<keyword evidence="2" id="KW-1185">Reference proteome</keyword>
<dbReference type="EMBL" id="GG662443">
    <property type="protein sequence ID" value="EAS04706.2"/>
    <property type="molecule type" value="Genomic_DNA"/>
</dbReference>
<dbReference type="AlphaFoldDB" id="I7MIS6"/>
<dbReference type="RefSeq" id="XP_001024951.2">
    <property type="nucleotide sequence ID" value="XM_001024951.2"/>
</dbReference>
<evidence type="ECO:0000313" key="2">
    <source>
        <dbReference type="Proteomes" id="UP000009168"/>
    </source>
</evidence>
<name>I7MIS6_TETTS</name>
<reference evidence="2" key="1">
    <citation type="journal article" date="2006" name="PLoS Biol.">
        <title>Macronuclear genome sequence of the ciliate Tetrahymena thermophila, a model eukaryote.</title>
        <authorList>
            <person name="Eisen J.A."/>
            <person name="Coyne R.S."/>
            <person name="Wu M."/>
            <person name="Wu D."/>
            <person name="Thiagarajan M."/>
            <person name="Wortman J.R."/>
            <person name="Badger J.H."/>
            <person name="Ren Q."/>
            <person name="Amedeo P."/>
            <person name="Jones K.M."/>
            <person name="Tallon L.J."/>
            <person name="Delcher A.L."/>
            <person name="Salzberg S.L."/>
            <person name="Silva J.C."/>
            <person name="Haas B.J."/>
            <person name="Majoros W.H."/>
            <person name="Farzad M."/>
            <person name="Carlton J.M."/>
            <person name="Smith R.K. Jr."/>
            <person name="Garg J."/>
            <person name="Pearlman R.E."/>
            <person name="Karrer K.M."/>
            <person name="Sun L."/>
            <person name="Manning G."/>
            <person name="Elde N.C."/>
            <person name="Turkewitz A.P."/>
            <person name="Asai D.J."/>
            <person name="Wilkes D.E."/>
            <person name="Wang Y."/>
            <person name="Cai H."/>
            <person name="Collins K."/>
            <person name="Stewart B.A."/>
            <person name="Lee S.R."/>
            <person name="Wilamowska K."/>
            <person name="Weinberg Z."/>
            <person name="Ruzzo W.L."/>
            <person name="Wloga D."/>
            <person name="Gaertig J."/>
            <person name="Frankel J."/>
            <person name="Tsao C.-C."/>
            <person name="Gorovsky M.A."/>
            <person name="Keeling P.J."/>
            <person name="Waller R.F."/>
            <person name="Patron N.J."/>
            <person name="Cherry J.M."/>
            <person name="Stover N.A."/>
            <person name="Krieger C.J."/>
            <person name="del Toro C."/>
            <person name="Ryder H.F."/>
            <person name="Williamson S.C."/>
            <person name="Barbeau R.A."/>
            <person name="Hamilton E.P."/>
            <person name="Orias E."/>
        </authorList>
    </citation>
    <scope>NUCLEOTIDE SEQUENCE [LARGE SCALE GENOMIC DNA]</scope>
    <source>
        <strain evidence="2">SB210</strain>
    </source>
</reference>
<keyword evidence="1" id="KW-0378">Hydrolase</keyword>
<accession>I7MIS6</accession>